<evidence type="ECO:0000313" key="3">
    <source>
        <dbReference type="EMBL" id="MEN3745760.1"/>
    </source>
</evidence>
<evidence type="ECO:0000256" key="2">
    <source>
        <dbReference type="SAM" id="SignalP"/>
    </source>
</evidence>
<keyword evidence="4" id="KW-1185">Reference proteome</keyword>
<reference evidence="3 4" key="1">
    <citation type="submission" date="2024-05" db="EMBL/GenBank/DDBJ databases">
        <title>Sphingomonas sp. HF-S3 16S ribosomal RNA gene Genome sequencing and assembly.</title>
        <authorList>
            <person name="Lee H."/>
        </authorList>
    </citation>
    <scope>NUCLEOTIDE SEQUENCE [LARGE SCALE GENOMIC DNA]</scope>
    <source>
        <strain evidence="3 4">HF-S3</strain>
    </source>
</reference>
<feature type="compositionally biased region" description="Polar residues" evidence="1">
    <location>
        <begin position="67"/>
        <end position="80"/>
    </location>
</feature>
<protein>
    <recommendedName>
        <fullName evidence="5">Secreted protein</fullName>
    </recommendedName>
</protein>
<accession>A0ABV0B2D9</accession>
<organism evidence="3 4">
    <name type="scientific">Sphingomonas rustica</name>
    <dbReference type="NCBI Taxonomy" id="3103142"/>
    <lineage>
        <taxon>Bacteria</taxon>
        <taxon>Pseudomonadati</taxon>
        <taxon>Pseudomonadota</taxon>
        <taxon>Alphaproteobacteria</taxon>
        <taxon>Sphingomonadales</taxon>
        <taxon>Sphingomonadaceae</taxon>
        <taxon>Sphingomonas</taxon>
    </lineage>
</organism>
<dbReference type="Proteomes" id="UP001427805">
    <property type="component" value="Unassembled WGS sequence"/>
</dbReference>
<evidence type="ECO:0000256" key="1">
    <source>
        <dbReference type="SAM" id="MobiDB-lite"/>
    </source>
</evidence>
<feature type="region of interest" description="Disordered" evidence="1">
    <location>
        <begin position="62"/>
        <end position="86"/>
    </location>
</feature>
<evidence type="ECO:0008006" key="5">
    <source>
        <dbReference type="Google" id="ProtNLM"/>
    </source>
</evidence>
<proteinExistence type="predicted"/>
<sequence>MIAISLMSLSLLSVQTAGQTSTPAPKAPAVDRQDEKVCKRFVETGSLVKGYKTCKTRREWDRETAEVRSNSAPANSCRNSGSGGPC</sequence>
<dbReference type="EMBL" id="JBDIZK010000001">
    <property type="protein sequence ID" value="MEN3745760.1"/>
    <property type="molecule type" value="Genomic_DNA"/>
</dbReference>
<gene>
    <name evidence="3" type="ORF">TPR58_01175</name>
</gene>
<keyword evidence="2" id="KW-0732">Signal</keyword>
<feature type="chain" id="PRO_5045374181" description="Secreted protein" evidence="2">
    <location>
        <begin position="18"/>
        <end position="86"/>
    </location>
</feature>
<dbReference type="RefSeq" id="WP_346244765.1">
    <property type="nucleotide sequence ID" value="NZ_JBDIZK010000001.1"/>
</dbReference>
<feature type="signal peptide" evidence="2">
    <location>
        <begin position="1"/>
        <end position="17"/>
    </location>
</feature>
<name>A0ABV0B2D9_9SPHN</name>
<evidence type="ECO:0000313" key="4">
    <source>
        <dbReference type="Proteomes" id="UP001427805"/>
    </source>
</evidence>
<comment type="caution">
    <text evidence="3">The sequence shown here is derived from an EMBL/GenBank/DDBJ whole genome shotgun (WGS) entry which is preliminary data.</text>
</comment>